<dbReference type="GO" id="GO:0020037">
    <property type="term" value="F:heme binding"/>
    <property type="evidence" value="ECO:0007669"/>
    <property type="project" value="InterPro"/>
</dbReference>
<proteinExistence type="predicted"/>
<dbReference type="InterPro" id="IPR036939">
    <property type="entry name" value="Cu2_ascorb_mOase_N_sf"/>
</dbReference>
<evidence type="ECO:0000313" key="3">
    <source>
        <dbReference type="Proteomes" id="UP000218767"/>
    </source>
</evidence>
<gene>
    <name evidence="2" type="ORF">COB20_05620</name>
</gene>
<dbReference type="Gene3D" id="2.60.120.310">
    <property type="entry name" value="Copper type II, ascorbate-dependent monooxygenase, N-terminal domain"/>
    <property type="match status" value="1"/>
</dbReference>
<dbReference type="InterPro" id="IPR036249">
    <property type="entry name" value="Thioredoxin-like_sf"/>
</dbReference>
<dbReference type="SUPFAM" id="SSF46626">
    <property type="entry name" value="Cytochrome c"/>
    <property type="match status" value="1"/>
</dbReference>
<dbReference type="InterPro" id="IPR008977">
    <property type="entry name" value="PHM/PNGase_F_dom_sf"/>
</dbReference>
<evidence type="ECO:0000313" key="2">
    <source>
        <dbReference type="EMBL" id="PCI79066.1"/>
    </source>
</evidence>
<keyword evidence="1" id="KW-1015">Disulfide bond</keyword>
<dbReference type="InterPro" id="IPR014784">
    <property type="entry name" value="Cu2_ascorb_mOase-like_C"/>
</dbReference>
<dbReference type="Gene3D" id="3.40.30.10">
    <property type="entry name" value="Glutaredoxin"/>
    <property type="match status" value="1"/>
</dbReference>
<name>A0A2A4X998_9GAMM</name>
<dbReference type="SUPFAM" id="SSF52833">
    <property type="entry name" value="Thioredoxin-like"/>
    <property type="match status" value="1"/>
</dbReference>
<evidence type="ECO:0000256" key="1">
    <source>
        <dbReference type="ARBA" id="ARBA00023157"/>
    </source>
</evidence>
<evidence type="ECO:0008006" key="4">
    <source>
        <dbReference type="Google" id="ProtNLM"/>
    </source>
</evidence>
<dbReference type="AlphaFoldDB" id="A0A2A4X998"/>
<reference evidence="3" key="1">
    <citation type="submission" date="2017-08" db="EMBL/GenBank/DDBJ databases">
        <title>A dynamic microbial community with high functional redundancy inhabits the cold, oxic subseafloor aquifer.</title>
        <authorList>
            <person name="Tully B.J."/>
            <person name="Wheat C.G."/>
            <person name="Glazer B.T."/>
            <person name="Huber J.A."/>
        </authorList>
    </citation>
    <scope>NUCLEOTIDE SEQUENCE [LARGE SCALE GENOMIC DNA]</scope>
</reference>
<dbReference type="EMBL" id="NVUL01000022">
    <property type="protein sequence ID" value="PCI79066.1"/>
    <property type="molecule type" value="Genomic_DNA"/>
</dbReference>
<dbReference type="GO" id="GO:0009055">
    <property type="term" value="F:electron transfer activity"/>
    <property type="evidence" value="ECO:0007669"/>
    <property type="project" value="InterPro"/>
</dbReference>
<dbReference type="GO" id="GO:0005507">
    <property type="term" value="F:copper ion binding"/>
    <property type="evidence" value="ECO:0007669"/>
    <property type="project" value="InterPro"/>
</dbReference>
<dbReference type="GO" id="GO:0016715">
    <property type="term" value="F:oxidoreductase activity, acting on paired donors, with incorporation or reduction of molecular oxygen, reduced ascorbate as one donor, and incorporation of one atom of oxygen"/>
    <property type="evidence" value="ECO:0007669"/>
    <property type="project" value="InterPro"/>
</dbReference>
<sequence length="545" mass="61126">MTQAFGSLDRVGDFALLDDRGEFHQISRYQHRKAVVMMSYHPSCASISDSVNYLSELNAKYADQDVEFLLLDSSGAGRTEANEWGLEFPLLNDAAQLVSAALQIEQGGEVIVFNPERLSLFYRGAANQALDITLQTLLDGDVDVDDTVKNELAGCAIDYPMRDKLVANPPDYTTEIAPIIIANCAECHRWGGAGPFALDSYTSLLGWSPMIREVVLNKRMPPMQVDPMIGHTDSAQYLSAETLQTLVHWMDAGAPRGDNPVDPLELVPTEKVFEWELGEPDFIVETPANEIAAVGIQDYLYTEATLPFDRDVWVRAFQYNPGKETVLHHLMTFISPAEEDFWGDEAENEISTRRFLGSFIPGNNPATVFDEDTGILIPKGYKLSLQFHYVSNGLATTDETSIGLYFYDEPPEKELLTKAISPRFVIEPYDSNHAMEASYQFEKPVVITSVRARMNFRGKKMKFEVQTAAGKQREVLSIPAYNYGWQPHYHLSEALDLDTGDSIRVLGAFDNSYSNPFNPDPSEEVSFGLESYDEMFTGYVTYYEK</sequence>
<dbReference type="Gene3D" id="2.60.120.230">
    <property type="match status" value="1"/>
</dbReference>
<dbReference type="InterPro" id="IPR036909">
    <property type="entry name" value="Cyt_c-like_dom_sf"/>
</dbReference>
<accession>A0A2A4X998</accession>
<comment type="caution">
    <text evidence="2">The sequence shown here is derived from an EMBL/GenBank/DDBJ whole genome shotgun (WGS) entry which is preliminary data.</text>
</comment>
<protein>
    <recommendedName>
        <fullName evidence="4">Cytochrome c domain-containing protein</fullName>
    </recommendedName>
</protein>
<dbReference type="SUPFAM" id="SSF49742">
    <property type="entry name" value="PHM/PNGase F"/>
    <property type="match status" value="2"/>
</dbReference>
<dbReference type="Proteomes" id="UP000218767">
    <property type="component" value="Unassembled WGS sequence"/>
</dbReference>
<organism evidence="2 3">
    <name type="scientific">SAR86 cluster bacterium</name>
    <dbReference type="NCBI Taxonomy" id="2030880"/>
    <lineage>
        <taxon>Bacteria</taxon>
        <taxon>Pseudomonadati</taxon>
        <taxon>Pseudomonadota</taxon>
        <taxon>Gammaproteobacteria</taxon>
        <taxon>SAR86 cluster</taxon>
    </lineage>
</organism>